<proteinExistence type="predicted"/>
<accession>A0A9N9NZ15</accession>
<dbReference type="Proteomes" id="UP000789342">
    <property type="component" value="Unassembled WGS sequence"/>
</dbReference>
<gene>
    <name evidence="1" type="ORF">AMORRO_LOCUS16730</name>
</gene>
<dbReference type="EMBL" id="CAJVPV010047859">
    <property type="protein sequence ID" value="CAG8773287.1"/>
    <property type="molecule type" value="Genomic_DNA"/>
</dbReference>
<organism evidence="1 2">
    <name type="scientific">Acaulospora morrowiae</name>
    <dbReference type="NCBI Taxonomy" id="94023"/>
    <lineage>
        <taxon>Eukaryota</taxon>
        <taxon>Fungi</taxon>
        <taxon>Fungi incertae sedis</taxon>
        <taxon>Mucoromycota</taxon>
        <taxon>Glomeromycotina</taxon>
        <taxon>Glomeromycetes</taxon>
        <taxon>Diversisporales</taxon>
        <taxon>Acaulosporaceae</taxon>
        <taxon>Acaulospora</taxon>
    </lineage>
</organism>
<dbReference type="AlphaFoldDB" id="A0A9N9NZ15"/>
<feature type="non-terminal residue" evidence="1">
    <location>
        <position position="1"/>
    </location>
</feature>
<protein>
    <submittedName>
        <fullName evidence="1">618_t:CDS:1</fullName>
    </submittedName>
</protein>
<sequence>NEEALRQLNNNAFIQLLTESEKRSLNDLEHLLNQLDTAQLRIVQDIMLFRNFK</sequence>
<name>A0A9N9NZ15_9GLOM</name>
<evidence type="ECO:0000313" key="1">
    <source>
        <dbReference type="EMBL" id="CAG8773287.1"/>
    </source>
</evidence>
<keyword evidence="2" id="KW-1185">Reference proteome</keyword>
<evidence type="ECO:0000313" key="2">
    <source>
        <dbReference type="Proteomes" id="UP000789342"/>
    </source>
</evidence>
<comment type="caution">
    <text evidence="1">The sequence shown here is derived from an EMBL/GenBank/DDBJ whole genome shotgun (WGS) entry which is preliminary data.</text>
</comment>
<reference evidence="1" key="1">
    <citation type="submission" date="2021-06" db="EMBL/GenBank/DDBJ databases">
        <authorList>
            <person name="Kallberg Y."/>
            <person name="Tangrot J."/>
            <person name="Rosling A."/>
        </authorList>
    </citation>
    <scope>NUCLEOTIDE SEQUENCE</scope>
    <source>
        <strain evidence="1">CL551</strain>
    </source>
</reference>